<accession>A0A7S3CZQ8</accession>
<feature type="region of interest" description="Disordered" evidence="1">
    <location>
        <begin position="1"/>
        <end position="40"/>
    </location>
</feature>
<dbReference type="AlphaFoldDB" id="A0A7S3CZQ8"/>
<gene>
    <name evidence="2" type="ORF">PBIL07802_LOCUS4255</name>
</gene>
<feature type="region of interest" description="Disordered" evidence="1">
    <location>
        <begin position="52"/>
        <end position="78"/>
    </location>
</feature>
<proteinExistence type="predicted"/>
<name>A0A7S3CZQ8_9EUKA</name>
<dbReference type="EMBL" id="HBIB01006837">
    <property type="protein sequence ID" value="CAE0242091.1"/>
    <property type="molecule type" value="Transcribed_RNA"/>
</dbReference>
<reference evidence="2" key="1">
    <citation type="submission" date="2021-01" db="EMBL/GenBank/DDBJ databases">
        <authorList>
            <person name="Corre E."/>
            <person name="Pelletier E."/>
            <person name="Niang G."/>
            <person name="Scheremetjew M."/>
            <person name="Finn R."/>
            <person name="Kale V."/>
            <person name="Holt S."/>
            <person name="Cochrane G."/>
            <person name="Meng A."/>
            <person name="Brown T."/>
            <person name="Cohen L."/>
        </authorList>
    </citation>
    <scope>NUCLEOTIDE SEQUENCE</scope>
    <source>
        <strain evidence="2">NIES-2562</strain>
    </source>
</reference>
<evidence type="ECO:0000256" key="1">
    <source>
        <dbReference type="SAM" id="MobiDB-lite"/>
    </source>
</evidence>
<sequence>MRRANSGKSSKSEDRQSTTCTNSYSSSSSAFSSRACSQGNKYEEIEQRMPLLSKKRKFEKNNAALGWRPPQSPPQKKLETTTGVQIGFQLGRNATTPLQKPLENLGFHPHSDQPDDAGTVTVGDVSISSKDLPDAKYIVLLNAKATEERYKGLVHDHVDVELDIVVEQLKSNDCVFILPFATTEKEREIQVRLEESRPTLFSTLKRPFLRTIRKHAADEDEALCLSANILKAARKKVILAADDLPHRDSAKLSTPLTNSEGCKLAFQEASQLICSSDDVFSSFWRKLLSRSKKPARKAGPRAK</sequence>
<evidence type="ECO:0000313" key="2">
    <source>
        <dbReference type="EMBL" id="CAE0242091.1"/>
    </source>
</evidence>
<protein>
    <submittedName>
        <fullName evidence="2">Uncharacterized protein</fullName>
    </submittedName>
</protein>
<organism evidence="2">
    <name type="scientific">Palpitomonas bilix</name>
    <dbReference type="NCBI Taxonomy" id="652834"/>
    <lineage>
        <taxon>Eukaryota</taxon>
        <taxon>Eukaryota incertae sedis</taxon>
    </lineage>
</organism>
<feature type="compositionally biased region" description="Low complexity" evidence="1">
    <location>
        <begin position="17"/>
        <end position="37"/>
    </location>
</feature>